<dbReference type="EMBL" id="FMHY01000002">
    <property type="protein sequence ID" value="SCL57210.1"/>
    <property type="molecule type" value="Genomic_DNA"/>
</dbReference>
<dbReference type="Proteomes" id="UP000199696">
    <property type="component" value="Unassembled WGS sequence"/>
</dbReference>
<reference evidence="2" key="1">
    <citation type="submission" date="2016-06" db="EMBL/GenBank/DDBJ databases">
        <authorList>
            <person name="Varghese N."/>
            <person name="Submissions Spin"/>
        </authorList>
    </citation>
    <scope>NUCLEOTIDE SEQUENCE [LARGE SCALE GENOMIC DNA]</scope>
    <source>
        <strain evidence="2">DSM 44814</strain>
    </source>
</reference>
<gene>
    <name evidence="1" type="ORF">GA0070604_3574</name>
</gene>
<sequence length="56" mass="5836">MWMSATSTAGPSLWFCTDPGEFLAAAGEHLAAAPVVSTVVAGYRPVVDMANLVIVR</sequence>
<protein>
    <submittedName>
        <fullName evidence="1">Uncharacterized protein</fullName>
    </submittedName>
</protein>
<organism evidence="1 2">
    <name type="scientific">Micromonospora eburnea</name>
    <dbReference type="NCBI Taxonomy" id="227316"/>
    <lineage>
        <taxon>Bacteria</taxon>
        <taxon>Bacillati</taxon>
        <taxon>Actinomycetota</taxon>
        <taxon>Actinomycetes</taxon>
        <taxon>Micromonosporales</taxon>
        <taxon>Micromonosporaceae</taxon>
        <taxon>Micromonospora</taxon>
    </lineage>
</organism>
<evidence type="ECO:0000313" key="2">
    <source>
        <dbReference type="Proteomes" id="UP000199696"/>
    </source>
</evidence>
<proteinExistence type="predicted"/>
<name>A0A1C6UT94_9ACTN</name>
<dbReference type="AlphaFoldDB" id="A0A1C6UT94"/>
<dbReference type="STRING" id="227316.GA0070604_3574"/>
<accession>A0A1C6UT94</accession>
<keyword evidence="2" id="KW-1185">Reference proteome</keyword>
<evidence type="ECO:0000313" key="1">
    <source>
        <dbReference type="EMBL" id="SCL57210.1"/>
    </source>
</evidence>